<accession>A0A4Y7SR22</accession>
<dbReference type="AlphaFoldDB" id="A0A4Y7SR22"/>
<name>A0A4Y7SR22_COPMI</name>
<sequence length="596" mass="65451">MDDLNCTGGKKRMVLRALEDGGALSAGMGVGAVIDVFLKYLISSFLWAYATLFQSLLKASRTFWSLFKDILSRPNRDIRQADNGPHHANMLLFKNIPFYGLDEGESPDNTTQDIRYPLTVFAHEAGPSMPPRRDTPPFDRALQEEEEDQFYDAEDTMEGALELEDTNMGCGRRDPFGDEVLRLTKAMDMKETYTLNPTPEGSGAGYPFYDTEGGTGPAGEENRVSQTANGGVETMACFGGTERGVDKDREGSDDETGEVMLEAFDGPFYDGEDGTIGTGPGEEGGSLAIAFGCVKALGSLDPAGSSVRGQRSWENSCDLNLTRHEVKETELLPDDRDRVFWEVFEDEQDVLQVTEEGAIVGGGYRAVESAEDAEANRGREEREGHESSEGLDTFEDDIVHRMGEEMGMETDNLGDVDSVSKRIQQAIHLCLAKMEEEKLVSAQTDNEAEIPGALLTGSNKTNAGACEYPQHAILEHASPLGQTSASAPPLTRQDIGCPASSATGHAFRGTNEEAWGEQDDDPQLKILKDSLKEATKRTKKAQARFERAEEGHGRKGTLRTLEKLEKHGKEYEEARVILEEAEQAVEEWRESMRLAT</sequence>
<dbReference type="Proteomes" id="UP000298030">
    <property type="component" value="Unassembled WGS sequence"/>
</dbReference>
<protein>
    <submittedName>
        <fullName evidence="3">Uncharacterized protein</fullName>
    </submittedName>
</protein>
<keyword evidence="1" id="KW-0175">Coiled coil</keyword>
<organism evidence="3 4">
    <name type="scientific">Coprinellus micaceus</name>
    <name type="common">Glistening ink-cap mushroom</name>
    <name type="synonym">Coprinus micaceus</name>
    <dbReference type="NCBI Taxonomy" id="71717"/>
    <lineage>
        <taxon>Eukaryota</taxon>
        <taxon>Fungi</taxon>
        <taxon>Dikarya</taxon>
        <taxon>Basidiomycota</taxon>
        <taxon>Agaricomycotina</taxon>
        <taxon>Agaricomycetes</taxon>
        <taxon>Agaricomycetidae</taxon>
        <taxon>Agaricales</taxon>
        <taxon>Agaricineae</taxon>
        <taxon>Psathyrellaceae</taxon>
        <taxon>Coprinellus</taxon>
    </lineage>
</organism>
<keyword evidence="4" id="KW-1185">Reference proteome</keyword>
<feature type="coiled-coil region" evidence="1">
    <location>
        <begin position="524"/>
        <end position="591"/>
    </location>
</feature>
<evidence type="ECO:0000256" key="2">
    <source>
        <dbReference type="SAM" id="MobiDB-lite"/>
    </source>
</evidence>
<proteinExistence type="predicted"/>
<evidence type="ECO:0000313" key="4">
    <source>
        <dbReference type="Proteomes" id="UP000298030"/>
    </source>
</evidence>
<feature type="region of interest" description="Disordered" evidence="2">
    <location>
        <begin position="369"/>
        <end position="390"/>
    </location>
</feature>
<feature type="compositionally biased region" description="Basic and acidic residues" evidence="2">
    <location>
        <begin position="374"/>
        <end position="388"/>
    </location>
</feature>
<comment type="caution">
    <text evidence="3">The sequence shown here is derived from an EMBL/GenBank/DDBJ whole genome shotgun (WGS) entry which is preliminary data.</text>
</comment>
<gene>
    <name evidence="3" type="ORF">FA13DRAFT_1739350</name>
</gene>
<reference evidence="3 4" key="1">
    <citation type="journal article" date="2019" name="Nat. Ecol. Evol.">
        <title>Megaphylogeny resolves global patterns of mushroom evolution.</title>
        <authorList>
            <person name="Varga T."/>
            <person name="Krizsan K."/>
            <person name="Foldi C."/>
            <person name="Dima B."/>
            <person name="Sanchez-Garcia M."/>
            <person name="Sanchez-Ramirez S."/>
            <person name="Szollosi G.J."/>
            <person name="Szarkandi J.G."/>
            <person name="Papp V."/>
            <person name="Albert L."/>
            <person name="Andreopoulos W."/>
            <person name="Angelini C."/>
            <person name="Antonin V."/>
            <person name="Barry K.W."/>
            <person name="Bougher N.L."/>
            <person name="Buchanan P."/>
            <person name="Buyck B."/>
            <person name="Bense V."/>
            <person name="Catcheside P."/>
            <person name="Chovatia M."/>
            <person name="Cooper J."/>
            <person name="Damon W."/>
            <person name="Desjardin D."/>
            <person name="Finy P."/>
            <person name="Geml J."/>
            <person name="Haridas S."/>
            <person name="Hughes K."/>
            <person name="Justo A."/>
            <person name="Karasinski D."/>
            <person name="Kautmanova I."/>
            <person name="Kiss B."/>
            <person name="Kocsube S."/>
            <person name="Kotiranta H."/>
            <person name="LaButti K.M."/>
            <person name="Lechner B.E."/>
            <person name="Liimatainen K."/>
            <person name="Lipzen A."/>
            <person name="Lukacs Z."/>
            <person name="Mihaltcheva S."/>
            <person name="Morgado L.N."/>
            <person name="Niskanen T."/>
            <person name="Noordeloos M.E."/>
            <person name="Ohm R.A."/>
            <person name="Ortiz-Santana B."/>
            <person name="Ovrebo C."/>
            <person name="Racz N."/>
            <person name="Riley R."/>
            <person name="Savchenko A."/>
            <person name="Shiryaev A."/>
            <person name="Soop K."/>
            <person name="Spirin V."/>
            <person name="Szebenyi C."/>
            <person name="Tomsovsky M."/>
            <person name="Tulloss R.E."/>
            <person name="Uehling J."/>
            <person name="Grigoriev I.V."/>
            <person name="Vagvolgyi C."/>
            <person name="Papp T."/>
            <person name="Martin F.M."/>
            <person name="Miettinen O."/>
            <person name="Hibbett D.S."/>
            <person name="Nagy L.G."/>
        </authorList>
    </citation>
    <scope>NUCLEOTIDE SEQUENCE [LARGE SCALE GENOMIC DNA]</scope>
    <source>
        <strain evidence="3 4">FP101781</strain>
    </source>
</reference>
<evidence type="ECO:0000313" key="3">
    <source>
        <dbReference type="EMBL" id="TEB24310.1"/>
    </source>
</evidence>
<evidence type="ECO:0000256" key="1">
    <source>
        <dbReference type="SAM" id="Coils"/>
    </source>
</evidence>
<dbReference type="EMBL" id="QPFP01000068">
    <property type="protein sequence ID" value="TEB24310.1"/>
    <property type="molecule type" value="Genomic_DNA"/>
</dbReference>